<dbReference type="EMBL" id="LC062706">
    <property type="protein sequence ID" value="BAU24763.1"/>
    <property type="molecule type" value="mRNA"/>
</dbReference>
<dbReference type="GO" id="GO:0004659">
    <property type="term" value="F:prenyltransferase activity"/>
    <property type="evidence" value="ECO:0007669"/>
    <property type="project" value="InterPro"/>
</dbReference>
<dbReference type="InterPro" id="IPR008949">
    <property type="entry name" value="Isoprenoid_synthase_dom_sf"/>
</dbReference>
<dbReference type="PANTHER" id="PTHR43281">
    <property type="entry name" value="FARNESYL DIPHOSPHATE SYNTHASE"/>
    <property type="match status" value="1"/>
</dbReference>
<dbReference type="GO" id="GO:0005737">
    <property type="term" value="C:cytoplasm"/>
    <property type="evidence" value="ECO:0007669"/>
    <property type="project" value="UniProtKB-ARBA"/>
</dbReference>
<gene>
    <name evidence="8" type="primary">crtE</name>
</gene>
<evidence type="ECO:0000256" key="6">
    <source>
        <dbReference type="ARBA" id="ARBA00023229"/>
    </source>
</evidence>
<dbReference type="Gene3D" id="1.10.600.10">
    <property type="entry name" value="Farnesyl Diphosphate Synthase"/>
    <property type="match status" value="1"/>
</dbReference>
<keyword evidence="5" id="KW-0460">Magnesium</keyword>
<comment type="cofactor">
    <cofactor evidence="1">
        <name>Mg(2+)</name>
        <dbReference type="ChEBI" id="CHEBI:18420"/>
    </cofactor>
</comment>
<evidence type="ECO:0000256" key="1">
    <source>
        <dbReference type="ARBA" id="ARBA00001946"/>
    </source>
</evidence>
<keyword evidence="3 7" id="KW-0808">Transferase</keyword>
<evidence type="ECO:0000256" key="7">
    <source>
        <dbReference type="RuleBase" id="RU004466"/>
    </source>
</evidence>
<keyword evidence="4" id="KW-0479">Metal-binding</keyword>
<dbReference type="GO" id="GO:0046872">
    <property type="term" value="F:metal ion binding"/>
    <property type="evidence" value="ECO:0007669"/>
    <property type="project" value="UniProtKB-KW"/>
</dbReference>
<reference evidence="8" key="1">
    <citation type="journal article" date="2016" name="BMC Plant Biol.">
        <title>Identification and functional analysis of the geranylgeranyl pyrophosphate synthase gene (crtE) and phytoene synthase gene (crtB) for carotenoid biosynthesis in Euglena gracilis.</title>
        <authorList>
            <person name="Kato S."/>
            <person name="Takaichi S."/>
            <person name="Ishikawa T."/>
            <person name="Asahina M."/>
            <person name="Takahashi S."/>
            <person name="Shinomura T."/>
        </authorList>
    </citation>
    <scope>NUCLEOTIDE SEQUENCE</scope>
    <source>
        <strain evidence="8">Z</strain>
    </source>
</reference>
<dbReference type="PROSITE" id="PS00444">
    <property type="entry name" value="POLYPRENYL_SYNTHASE_2"/>
    <property type="match status" value="1"/>
</dbReference>
<dbReference type="InterPro" id="IPR000092">
    <property type="entry name" value="Polyprenyl_synt"/>
</dbReference>
<dbReference type="PANTHER" id="PTHR43281:SF1">
    <property type="entry name" value="FARNESYL DIPHOSPHATE SYNTHASE"/>
    <property type="match status" value="1"/>
</dbReference>
<dbReference type="SFLD" id="SFLDG01017">
    <property type="entry name" value="Polyprenyl_Transferase_Like"/>
    <property type="match status" value="1"/>
</dbReference>
<dbReference type="CDD" id="cd00685">
    <property type="entry name" value="Trans_IPPS_HT"/>
    <property type="match status" value="1"/>
</dbReference>
<dbReference type="SFLD" id="SFLDS00005">
    <property type="entry name" value="Isoprenoid_Synthase_Type_I"/>
    <property type="match status" value="1"/>
</dbReference>
<dbReference type="PROSITE" id="PS00723">
    <property type="entry name" value="POLYPRENYL_SYNTHASE_1"/>
    <property type="match status" value="1"/>
</dbReference>
<keyword evidence="6" id="KW-0414">Isoprene biosynthesis</keyword>
<protein>
    <submittedName>
        <fullName evidence="8">Geranylgeranyl pyrophosphate synthase</fullName>
    </submittedName>
</protein>
<evidence type="ECO:0000256" key="4">
    <source>
        <dbReference type="ARBA" id="ARBA00022723"/>
    </source>
</evidence>
<dbReference type="AlphaFoldDB" id="A0A0U5ALI9"/>
<dbReference type="SUPFAM" id="SSF48576">
    <property type="entry name" value="Terpenoid synthases"/>
    <property type="match status" value="1"/>
</dbReference>
<dbReference type="InterPro" id="IPR053378">
    <property type="entry name" value="Prenyl_diphosphate_synthase"/>
</dbReference>
<dbReference type="Pfam" id="PF00348">
    <property type="entry name" value="polyprenyl_synt"/>
    <property type="match status" value="1"/>
</dbReference>
<evidence type="ECO:0000256" key="5">
    <source>
        <dbReference type="ARBA" id="ARBA00022842"/>
    </source>
</evidence>
<comment type="similarity">
    <text evidence="2 7">Belongs to the FPP/GGPP synthase family.</text>
</comment>
<organism evidence="8">
    <name type="scientific">Euglena gracilis</name>
    <dbReference type="NCBI Taxonomy" id="3039"/>
    <lineage>
        <taxon>Eukaryota</taxon>
        <taxon>Discoba</taxon>
        <taxon>Euglenozoa</taxon>
        <taxon>Euglenida</taxon>
        <taxon>Spirocuta</taxon>
        <taxon>Euglenophyceae</taxon>
        <taxon>Euglenales</taxon>
        <taxon>Euglenaceae</taxon>
        <taxon>Euglena</taxon>
    </lineage>
</organism>
<dbReference type="InterPro" id="IPR033749">
    <property type="entry name" value="Polyprenyl_synt_CS"/>
</dbReference>
<evidence type="ECO:0000313" key="8">
    <source>
        <dbReference type="EMBL" id="BAU24763.1"/>
    </source>
</evidence>
<dbReference type="NCBIfam" id="NF045485">
    <property type="entry name" value="FPPsyn"/>
    <property type="match status" value="1"/>
</dbReference>
<evidence type="ECO:0000256" key="2">
    <source>
        <dbReference type="ARBA" id="ARBA00006706"/>
    </source>
</evidence>
<evidence type="ECO:0000256" key="3">
    <source>
        <dbReference type="ARBA" id="ARBA00022679"/>
    </source>
</evidence>
<sequence>MAPACPYFADVQPAPYLNWSAAPTKAMGVALILASLAVGCLLGSAGQGSWLFAVGHRPVVAGRPTPMVVRSNPVASASRPIIQLYPRREEALRSTLVANEPVAADFNLGKYIMAKAAAVEAALDKYVPNGLPPHPKVIFDAMRHSLLAGGKRIRPALVIAACEMVGGTQEMAMPTACALEMVHTMSLIHDDLPVMDNDDFRRGKPTCHKVYGEAIALLAGDALLAESFSLIAKETKGVPADRVLKSIANLGTLVGSEGLVGGQVMDMAYEGKGDTATLEAVEYIHIHKTAALLEAAVWNGACIGGASDQELEVLRRFAQKIGLAFQIIDDVLDATMTGEQLGKTAGKDEAVAKATYVRVVGLEQSRAIAQRLIAEAKADLAPYGAKAVPLLALADFITARTN</sequence>
<proteinExistence type="evidence at transcript level"/>
<dbReference type="BRENDA" id="2.5.1.29">
    <property type="organism ID" value="2197"/>
</dbReference>
<accession>A0A0U5ALI9</accession>
<dbReference type="FunFam" id="1.10.600.10:FF:000001">
    <property type="entry name" value="Geranylgeranyl diphosphate synthase"/>
    <property type="match status" value="1"/>
</dbReference>
<dbReference type="GO" id="GO:0008299">
    <property type="term" value="P:isoprenoid biosynthetic process"/>
    <property type="evidence" value="ECO:0007669"/>
    <property type="project" value="UniProtKB-KW"/>
</dbReference>
<name>A0A0U5ALI9_EUGGR</name>